<keyword evidence="8" id="KW-0949">S-adenosyl-L-methionine</keyword>
<dbReference type="InterPro" id="IPR029063">
    <property type="entry name" value="SAM-dependent_MTases_sf"/>
</dbReference>
<dbReference type="PROSITE" id="PS51014">
    <property type="entry name" value="COBK_CBIJ"/>
    <property type="match status" value="1"/>
</dbReference>
<dbReference type="NCBIfam" id="TIGR02467">
    <property type="entry name" value="CbiE"/>
    <property type="match status" value="1"/>
</dbReference>
<sequence>MKKVIIFGGTTEGRILAESLAHEQIGSVYCVATEYGKQQLESSEYIQVRCGRMDFKEMAKLFSEVNPDAIIDATHPFAEVVKQEIESAIFAYKDVPFFRVVRDEENVDYSNCTFFDTTEECAVALEKINGKIFLTTGSKELAVFCKNESIRERIIARVIPSEESIRICSENGLKGSQIIAMQGPFSAGMNLSFLRESEAKVLVMKEGGKASGEAARIVAANKAQIPTYIIRRPEEKVKGYSLFETRDKVLQLFGIKPTEYGISEGVDTKIYVTLAGFGMGFGSITAEVEQAILEADYIFGAPRMLVGIETDSKKFPYYLAKDIVPKLSELAADIKFGTKKAVVLFSGDTGFYSGAKKLKEALDKESLLKANILPGISSISALAARIGESWQDAKLLSTHGVEEQLWMPLLTEQIKHNEKVFVITSGSKDVRAIGEILKNLDTAGTPRFSILVGTNLYADEKVQRLSIDKCGNFNEDGLSTVFIKNNKPEAKVLTPGLLDVAFDRDKVPMSKEEIRALSICKLQITKNAVCYDIGSGSGSVAVEMGLLDSSVQVYAVEFKPEACQLIQKNIDKFGLKNVHLISGIAPDSLHDLPAPTHVFIGGSGGRLEDILQVLMKYEKPIKVVINSVTIETIAEINSVIKKYNFNDVDVVQIAVSKAKKAGDYNILQGQNPVYIATFTL</sequence>
<gene>
    <name evidence="11" type="ORF">SAMN02910411_0148</name>
</gene>
<dbReference type="Gene3D" id="3.40.1010.10">
    <property type="entry name" value="Cobalt-precorrin-4 Transmethylase, Domain 1"/>
    <property type="match status" value="1"/>
</dbReference>
<dbReference type="InterPro" id="IPR035996">
    <property type="entry name" value="4pyrrol_Methylase_sf"/>
</dbReference>
<dbReference type="InterPro" id="IPR050714">
    <property type="entry name" value="Cobalamin_biosynth_MTase"/>
</dbReference>
<dbReference type="CDD" id="cd11644">
    <property type="entry name" value="Precorrin-6Y-MT"/>
    <property type="match status" value="1"/>
</dbReference>
<comment type="function">
    <text evidence="2">Catalyzes the formation of N(7)-methylguanine at position 46 (m7G46) in tRNA.</text>
</comment>
<dbReference type="NCBIfam" id="TIGR00715">
    <property type="entry name" value="precor6x_red"/>
    <property type="match status" value="1"/>
</dbReference>
<evidence type="ECO:0000256" key="3">
    <source>
        <dbReference type="ARBA" id="ARBA00004953"/>
    </source>
</evidence>
<dbReference type="InterPro" id="IPR014008">
    <property type="entry name" value="Cbl_synth_MTase_CbiT"/>
</dbReference>
<evidence type="ECO:0000256" key="4">
    <source>
        <dbReference type="ARBA" id="ARBA00011977"/>
    </source>
</evidence>
<dbReference type="SUPFAM" id="SSF53335">
    <property type="entry name" value="S-adenosyl-L-methionine-dependent methyltransferases"/>
    <property type="match status" value="1"/>
</dbReference>
<dbReference type="GO" id="GO:0009236">
    <property type="term" value="P:cobalamin biosynthetic process"/>
    <property type="evidence" value="ECO:0007669"/>
    <property type="project" value="UniProtKB-UniPathway"/>
</dbReference>
<evidence type="ECO:0000259" key="10">
    <source>
        <dbReference type="Pfam" id="PF00590"/>
    </source>
</evidence>
<evidence type="ECO:0000256" key="8">
    <source>
        <dbReference type="ARBA" id="ARBA00022691"/>
    </source>
</evidence>
<feature type="domain" description="Tetrapyrrole methylase" evidence="10">
    <location>
        <begin position="272"/>
        <end position="443"/>
    </location>
</feature>
<dbReference type="GO" id="GO:0008276">
    <property type="term" value="F:protein methyltransferase activity"/>
    <property type="evidence" value="ECO:0007669"/>
    <property type="project" value="InterPro"/>
</dbReference>
<dbReference type="EMBL" id="OBMR01000012">
    <property type="protein sequence ID" value="SOC13669.1"/>
    <property type="molecule type" value="Genomic_DNA"/>
</dbReference>
<dbReference type="Gene3D" id="3.40.50.150">
    <property type="entry name" value="Vaccinia Virus protein VP39"/>
    <property type="match status" value="1"/>
</dbReference>
<dbReference type="Pfam" id="PF02571">
    <property type="entry name" value="CbiJ"/>
    <property type="match status" value="1"/>
</dbReference>
<evidence type="ECO:0000256" key="6">
    <source>
        <dbReference type="ARBA" id="ARBA00022603"/>
    </source>
</evidence>
<keyword evidence="7 11" id="KW-0808">Transferase</keyword>
<evidence type="ECO:0000256" key="5">
    <source>
        <dbReference type="ARBA" id="ARBA00022573"/>
    </source>
</evidence>
<dbReference type="EC" id="2.1.1.33" evidence="4"/>
<evidence type="ECO:0000256" key="9">
    <source>
        <dbReference type="ARBA" id="ARBA00022694"/>
    </source>
</evidence>
<dbReference type="GO" id="GO:0016994">
    <property type="term" value="F:precorrin-6A reductase activity"/>
    <property type="evidence" value="ECO:0007669"/>
    <property type="project" value="InterPro"/>
</dbReference>
<dbReference type="RefSeq" id="WP_097077027.1">
    <property type="nucleotide sequence ID" value="NZ_OBMR01000012.1"/>
</dbReference>
<organism evidence="11 12">
    <name type="scientific">Pseudobutyrivibrio ruminis DSM 9787</name>
    <dbReference type="NCBI Taxonomy" id="1123011"/>
    <lineage>
        <taxon>Bacteria</taxon>
        <taxon>Bacillati</taxon>
        <taxon>Bacillota</taxon>
        <taxon>Clostridia</taxon>
        <taxon>Lachnospirales</taxon>
        <taxon>Lachnospiraceae</taxon>
        <taxon>Pseudobutyrivibrio</taxon>
    </lineage>
</organism>
<protein>
    <recommendedName>
        <fullName evidence="4">tRNA (guanine(46)-N(7))-methyltransferase</fullName>
        <ecNumber evidence="4">2.1.1.33</ecNumber>
    </recommendedName>
</protein>
<keyword evidence="6 11" id="KW-0489">Methyltransferase</keyword>
<dbReference type="NCBIfam" id="TIGR02469">
    <property type="entry name" value="CbiT"/>
    <property type="match status" value="1"/>
</dbReference>
<reference evidence="11 12" key="1">
    <citation type="submission" date="2017-08" db="EMBL/GenBank/DDBJ databases">
        <authorList>
            <person name="de Groot N.N."/>
        </authorList>
    </citation>
    <scope>NUCLEOTIDE SEQUENCE [LARGE SCALE GENOMIC DNA]</scope>
    <source>
        <strain evidence="11 12">DSM 9787</strain>
    </source>
</reference>
<proteinExistence type="predicted"/>
<dbReference type="InterPro" id="IPR003358">
    <property type="entry name" value="tRNA_(Gua-N-7)_MeTrfase_Trmb"/>
</dbReference>
<dbReference type="UniPathway" id="UPA00148"/>
<dbReference type="SUPFAM" id="SSF53790">
    <property type="entry name" value="Tetrapyrrole methylase"/>
    <property type="match status" value="1"/>
</dbReference>
<dbReference type="PANTHER" id="PTHR43182">
    <property type="entry name" value="COBALT-PRECORRIN-6B C(15)-METHYLTRANSFERASE (DECARBOXYLATING)"/>
    <property type="match status" value="1"/>
</dbReference>
<comment type="catalytic activity">
    <reaction evidence="1">
        <text>guanosine(46) in tRNA + S-adenosyl-L-methionine = N(7)-methylguanosine(46) in tRNA + S-adenosyl-L-homocysteine</text>
        <dbReference type="Rhea" id="RHEA:42708"/>
        <dbReference type="Rhea" id="RHEA-COMP:10188"/>
        <dbReference type="Rhea" id="RHEA-COMP:10189"/>
        <dbReference type="ChEBI" id="CHEBI:57856"/>
        <dbReference type="ChEBI" id="CHEBI:59789"/>
        <dbReference type="ChEBI" id="CHEBI:74269"/>
        <dbReference type="ChEBI" id="CHEBI:74480"/>
        <dbReference type="EC" id="2.1.1.33"/>
    </reaction>
</comment>
<dbReference type="InterPro" id="IPR000878">
    <property type="entry name" value="4pyrrol_Mease"/>
</dbReference>
<evidence type="ECO:0000256" key="1">
    <source>
        <dbReference type="ARBA" id="ARBA00000142"/>
    </source>
</evidence>
<dbReference type="Pfam" id="PF00590">
    <property type="entry name" value="TP_methylase"/>
    <property type="match status" value="1"/>
</dbReference>
<dbReference type="GO" id="GO:0008176">
    <property type="term" value="F:tRNA (guanine(46)-N7)-methyltransferase activity"/>
    <property type="evidence" value="ECO:0007669"/>
    <property type="project" value="UniProtKB-EC"/>
</dbReference>
<evidence type="ECO:0000256" key="2">
    <source>
        <dbReference type="ARBA" id="ARBA00003015"/>
    </source>
</evidence>
<evidence type="ECO:0000313" key="12">
    <source>
        <dbReference type="Proteomes" id="UP000219563"/>
    </source>
</evidence>
<dbReference type="Pfam" id="PF02390">
    <property type="entry name" value="Methyltransf_4"/>
    <property type="match status" value="1"/>
</dbReference>
<dbReference type="InterPro" id="IPR012818">
    <property type="entry name" value="CbiE"/>
</dbReference>
<evidence type="ECO:0000313" key="11">
    <source>
        <dbReference type="EMBL" id="SOC13669.1"/>
    </source>
</evidence>
<dbReference type="AlphaFoldDB" id="A0A285SZQ0"/>
<comment type="pathway">
    <text evidence="3">Cofactor biosynthesis; adenosylcobalamin biosynthesis.</text>
</comment>
<evidence type="ECO:0000256" key="7">
    <source>
        <dbReference type="ARBA" id="ARBA00022679"/>
    </source>
</evidence>
<name>A0A285SZQ0_9FIRM</name>
<dbReference type="InterPro" id="IPR014777">
    <property type="entry name" value="4pyrrole_Mease_sub1"/>
</dbReference>
<keyword evidence="5" id="KW-0169">Cobalamin biosynthesis</keyword>
<accession>A0A285SZQ0</accession>
<dbReference type="PANTHER" id="PTHR43182:SF1">
    <property type="entry name" value="COBALT-PRECORRIN-7 C(5)-METHYLTRANSFERASE"/>
    <property type="match status" value="1"/>
</dbReference>
<keyword evidence="9" id="KW-0819">tRNA processing</keyword>
<dbReference type="Proteomes" id="UP000219563">
    <property type="component" value="Unassembled WGS sequence"/>
</dbReference>
<dbReference type="InterPro" id="IPR003723">
    <property type="entry name" value="Precorrin-6x_reduct"/>
</dbReference>